<dbReference type="GO" id="GO:0120159">
    <property type="term" value="F:rRNA pseudouridine synthase activity"/>
    <property type="evidence" value="ECO:0007669"/>
    <property type="project" value="UniProtKB-ARBA"/>
</dbReference>
<dbReference type="InterPro" id="IPR002942">
    <property type="entry name" value="S4_RNA-bd"/>
</dbReference>
<dbReference type="InterPro" id="IPR042092">
    <property type="entry name" value="PsdUridine_s_RsuA/RluB/E/F_cat"/>
</dbReference>
<dbReference type="EC" id="5.4.99.-" evidence="5"/>
<dbReference type="RefSeq" id="WP_015075246.1">
    <property type="nucleotide sequence ID" value="NZ_CBCPHU010000004.1"/>
</dbReference>
<dbReference type="CDD" id="cd02553">
    <property type="entry name" value="PseudoU_synth_RsuA"/>
    <property type="match status" value="1"/>
</dbReference>
<dbReference type="Proteomes" id="UP001290462">
    <property type="component" value="Unassembled WGS sequence"/>
</dbReference>
<name>A0AAW9K6W6_CARML</name>
<dbReference type="PANTHER" id="PTHR47683:SF4">
    <property type="entry name" value="PSEUDOURIDINE SYNTHASE"/>
    <property type="match status" value="1"/>
</dbReference>
<evidence type="ECO:0000256" key="1">
    <source>
        <dbReference type="ARBA" id="ARBA00008348"/>
    </source>
</evidence>
<evidence type="ECO:0000313" key="8">
    <source>
        <dbReference type="Proteomes" id="UP001290462"/>
    </source>
</evidence>
<dbReference type="PANTHER" id="PTHR47683">
    <property type="entry name" value="PSEUDOURIDINE SYNTHASE FAMILY PROTEIN-RELATED"/>
    <property type="match status" value="1"/>
</dbReference>
<feature type="domain" description="RNA-binding S4" evidence="6">
    <location>
        <begin position="1"/>
        <end position="88"/>
    </location>
</feature>
<dbReference type="Pfam" id="PF00849">
    <property type="entry name" value="PseudoU_synth_2"/>
    <property type="match status" value="1"/>
</dbReference>
<accession>A0AAW9K6W6</accession>
<dbReference type="SUPFAM" id="SSF55174">
    <property type="entry name" value="Alpha-L RNA-binding motif"/>
    <property type="match status" value="1"/>
</dbReference>
<dbReference type="InterPro" id="IPR020103">
    <property type="entry name" value="PsdUridine_synth_cat_dom_sf"/>
</dbReference>
<evidence type="ECO:0000259" key="6">
    <source>
        <dbReference type="SMART" id="SM00363"/>
    </source>
</evidence>
<dbReference type="NCBIfam" id="TIGR00093">
    <property type="entry name" value="pseudouridine synthase"/>
    <property type="match status" value="1"/>
</dbReference>
<comment type="caution">
    <text evidence="7">The sequence shown here is derived from an EMBL/GenBank/DDBJ whole genome shotgun (WGS) entry which is preliminary data.</text>
</comment>
<dbReference type="AlphaFoldDB" id="A0AAW9K6W6"/>
<dbReference type="InterPro" id="IPR000748">
    <property type="entry name" value="PsdUridine_synth_RsuA/RluB/E/F"/>
</dbReference>
<dbReference type="Gene3D" id="3.10.290.10">
    <property type="entry name" value="RNA-binding S4 domain"/>
    <property type="match status" value="1"/>
</dbReference>
<dbReference type="GO" id="GO:0005829">
    <property type="term" value="C:cytosol"/>
    <property type="evidence" value="ECO:0007669"/>
    <property type="project" value="UniProtKB-ARBA"/>
</dbReference>
<gene>
    <name evidence="7" type="ORF">RAK27_14950</name>
</gene>
<keyword evidence="2 4" id="KW-0694">RNA-binding</keyword>
<dbReference type="SMART" id="SM00363">
    <property type="entry name" value="S4"/>
    <property type="match status" value="1"/>
</dbReference>
<dbReference type="Pfam" id="PF01479">
    <property type="entry name" value="S4"/>
    <property type="match status" value="1"/>
</dbReference>
<dbReference type="InterPro" id="IPR006145">
    <property type="entry name" value="PsdUridine_synth_RsuA/RluA"/>
</dbReference>
<dbReference type="PROSITE" id="PS50889">
    <property type="entry name" value="S4"/>
    <property type="match status" value="1"/>
</dbReference>
<dbReference type="InterPro" id="IPR036986">
    <property type="entry name" value="S4_RNA-bd_sf"/>
</dbReference>
<keyword evidence="3 5" id="KW-0413">Isomerase</keyword>
<protein>
    <recommendedName>
        <fullName evidence="5">Pseudouridine synthase</fullName>
        <ecNumber evidence="5">5.4.99.-</ecNumber>
    </recommendedName>
</protein>
<dbReference type="FunFam" id="3.30.70.1560:FF:000001">
    <property type="entry name" value="Pseudouridine synthase"/>
    <property type="match status" value="1"/>
</dbReference>
<dbReference type="EMBL" id="JAVBVO010000004">
    <property type="protein sequence ID" value="MDZ5759959.1"/>
    <property type="molecule type" value="Genomic_DNA"/>
</dbReference>
<dbReference type="InterPro" id="IPR050343">
    <property type="entry name" value="RsuA_PseudoU_synthase"/>
</dbReference>
<evidence type="ECO:0000256" key="3">
    <source>
        <dbReference type="ARBA" id="ARBA00023235"/>
    </source>
</evidence>
<dbReference type="InterPro" id="IPR020094">
    <property type="entry name" value="TruA/RsuA/RluB/E/F_N"/>
</dbReference>
<comment type="similarity">
    <text evidence="1 5">Belongs to the pseudouridine synthase RsuA family.</text>
</comment>
<dbReference type="GO" id="GO:0003723">
    <property type="term" value="F:RNA binding"/>
    <property type="evidence" value="ECO:0007669"/>
    <property type="project" value="UniProtKB-KW"/>
</dbReference>
<evidence type="ECO:0000256" key="2">
    <source>
        <dbReference type="ARBA" id="ARBA00022884"/>
    </source>
</evidence>
<dbReference type="GO" id="GO:0000455">
    <property type="term" value="P:enzyme-directed rRNA pseudouridine synthesis"/>
    <property type="evidence" value="ECO:0007669"/>
    <property type="project" value="UniProtKB-ARBA"/>
</dbReference>
<dbReference type="Gene3D" id="3.30.70.1560">
    <property type="entry name" value="Alpha-L RNA-binding motif"/>
    <property type="match status" value="1"/>
</dbReference>
<dbReference type="Gene3D" id="3.30.70.580">
    <property type="entry name" value="Pseudouridine synthase I, catalytic domain, N-terminal subdomain"/>
    <property type="match status" value="1"/>
</dbReference>
<reference evidence="7" key="1">
    <citation type="submission" date="2023-08" db="EMBL/GenBank/DDBJ databases">
        <title>Genomic characterization of piscicolin 126 produced by Carnobacterium maltaromaticum CM22 strain isolated from salmon (Salmo salar).</title>
        <authorList>
            <person name="Gonzalez-Gragera E."/>
            <person name="Garcia-Lopez J.D."/>
            <person name="Teso-Perez C."/>
            <person name="Gimenez-Hernandez I."/>
            <person name="Peralta-Sanchez J.M."/>
            <person name="Valdivia E."/>
            <person name="Montalban-Lopez M."/>
            <person name="Martin-Platero A.M."/>
            <person name="Banos A."/>
            <person name="Martinez-Bueno M."/>
        </authorList>
    </citation>
    <scope>NUCLEOTIDE SEQUENCE</scope>
    <source>
        <strain evidence="7">CM22</strain>
    </source>
</reference>
<dbReference type="PROSITE" id="PS01149">
    <property type="entry name" value="PSI_RSU"/>
    <property type="match status" value="1"/>
</dbReference>
<sequence length="239" mass="26936">MRLDKLLSETGYGSRRQVKKLIKGKQVRIDGELILTDNYNADSQLQEILVAGKKVTHNTHVYYMLNKPNGVVSAVRDEENQTVLDLLAPEDIRAGLFPVGRLDKDTEGLLLITDNGQLAHQLLVPHKEIFKTYEVKVNGLATTEDQEAFDKGIIFHGDIQCKPAKLTILAQSPIESHVLLSISEGKFHQVKKMFLSVGKKVTYLKRLTMGPLTLDEDLAVGTYRPLNQRELDLLKPYFK</sequence>
<dbReference type="CDD" id="cd00165">
    <property type="entry name" value="S4"/>
    <property type="match status" value="1"/>
</dbReference>
<organism evidence="7 8">
    <name type="scientific">Carnobacterium maltaromaticum</name>
    <name type="common">Carnobacterium piscicola</name>
    <dbReference type="NCBI Taxonomy" id="2751"/>
    <lineage>
        <taxon>Bacteria</taxon>
        <taxon>Bacillati</taxon>
        <taxon>Bacillota</taxon>
        <taxon>Bacilli</taxon>
        <taxon>Lactobacillales</taxon>
        <taxon>Carnobacteriaceae</taxon>
        <taxon>Carnobacterium</taxon>
    </lineage>
</organism>
<evidence type="ECO:0000256" key="5">
    <source>
        <dbReference type="RuleBase" id="RU003887"/>
    </source>
</evidence>
<dbReference type="SUPFAM" id="SSF55120">
    <property type="entry name" value="Pseudouridine synthase"/>
    <property type="match status" value="1"/>
</dbReference>
<dbReference type="InterPro" id="IPR018496">
    <property type="entry name" value="PsdUridine_synth_RsuA/RluB_CS"/>
</dbReference>
<evidence type="ECO:0000313" key="7">
    <source>
        <dbReference type="EMBL" id="MDZ5759959.1"/>
    </source>
</evidence>
<dbReference type="GeneID" id="83604584"/>
<evidence type="ECO:0000256" key="4">
    <source>
        <dbReference type="PROSITE-ProRule" id="PRU00182"/>
    </source>
</evidence>
<proteinExistence type="inferred from homology"/>